<keyword evidence="2" id="KW-0418">Kinase</keyword>
<keyword evidence="3" id="KW-1185">Reference proteome</keyword>
<evidence type="ECO:0000256" key="1">
    <source>
        <dbReference type="SAM" id="MobiDB-lite"/>
    </source>
</evidence>
<name>A0A7W6EHL4_9HYPH</name>
<keyword evidence="2" id="KW-0808">Transferase</keyword>
<gene>
    <name evidence="2" type="ORF">GGR04_002178</name>
</gene>
<dbReference type="EMBL" id="JACIEK010000004">
    <property type="protein sequence ID" value="MBB3998339.1"/>
    <property type="molecule type" value="Genomic_DNA"/>
</dbReference>
<organism evidence="2 3">
    <name type="scientific">Aureimonas pseudogalii</name>
    <dbReference type="NCBI Taxonomy" id="1744844"/>
    <lineage>
        <taxon>Bacteria</taxon>
        <taxon>Pseudomonadati</taxon>
        <taxon>Pseudomonadota</taxon>
        <taxon>Alphaproteobacteria</taxon>
        <taxon>Hyphomicrobiales</taxon>
        <taxon>Aurantimonadaceae</taxon>
        <taxon>Aureimonas</taxon>
    </lineage>
</organism>
<reference evidence="2 3" key="1">
    <citation type="submission" date="2020-08" db="EMBL/GenBank/DDBJ databases">
        <title>Genomic Encyclopedia of Type Strains, Phase IV (KMG-IV): sequencing the most valuable type-strain genomes for metagenomic binning, comparative biology and taxonomic classification.</title>
        <authorList>
            <person name="Goeker M."/>
        </authorList>
    </citation>
    <scope>NUCLEOTIDE SEQUENCE [LARGE SCALE GENOMIC DNA]</scope>
    <source>
        <strain evidence="2 3">DSM 102238</strain>
    </source>
</reference>
<comment type="caution">
    <text evidence="2">The sequence shown here is derived from an EMBL/GenBank/DDBJ whole genome shotgun (WGS) entry which is preliminary data.</text>
</comment>
<dbReference type="AlphaFoldDB" id="A0A7W6EHL4"/>
<dbReference type="Proteomes" id="UP000542776">
    <property type="component" value="Unassembled WGS sequence"/>
</dbReference>
<protein>
    <submittedName>
        <fullName evidence="2">Tetraacyldisaccharide-1-P 4'-kinase</fullName>
    </submittedName>
</protein>
<dbReference type="RefSeq" id="WP_183199868.1">
    <property type="nucleotide sequence ID" value="NZ_JACIEK010000004.1"/>
</dbReference>
<evidence type="ECO:0000313" key="2">
    <source>
        <dbReference type="EMBL" id="MBB3998339.1"/>
    </source>
</evidence>
<evidence type="ECO:0000313" key="3">
    <source>
        <dbReference type="Proteomes" id="UP000542776"/>
    </source>
</evidence>
<feature type="region of interest" description="Disordered" evidence="1">
    <location>
        <begin position="102"/>
        <end position="124"/>
    </location>
</feature>
<accession>A0A7W6EHL4</accession>
<dbReference type="GO" id="GO:0016301">
    <property type="term" value="F:kinase activity"/>
    <property type="evidence" value="ECO:0007669"/>
    <property type="project" value="UniProtKB-KW"/>
</dbReference>
<sequence length="124" mass="12695">MSIAPASLLTWLLRALAAMALLAFVVSTGPFAGHADAASFVEASETTIEAVGDEIADLASSPLTADDPAPLDLLPSEAALVGPSPSRARHLVTDDVLASFDASHLDRPPRPLSADPGRGTRRGA</sequence>
<proteinExistence type="predicted"/>